<dbReference type="SUPFAM" id="SSF50729">
    <property type="entry name" value="PH domain-like"/>
    <property type="match status" value="1"/>
</dbReference>
<reference evidence="4 5" key="1">
    <citation type="journal article" date="2018" name="New Phytol.">
        <title>Phylogenomics of Endogonaceae and evolution of mycorrhizas within Mucoromycota.</title>
        <authorList>
            <person name="Chang Y."/>
            <person name="Desiro A."/>
            <person name="Na H."/>
            <person name="Sandor L."/>
            <person name="Lipzen A."/>
            <person name="Clum A."/>
            <person name="Barry K."/>
            <person name="Grigoriev I.V."/>
            <person name="Martin F.M."/>
            <person name="Stajich J.E."/>
            <person name="Smith M.E."/>
            <person name="Bonito G."/>
            <person name="Spatafora J.W."/>
        </authorList>
    </citation>
    <scope>NUCLEOTIDE SEQUENCE [LARGE SCALE GENOMIC DNA]</scope>
    <source>
        <strain evidence="4 5">AD002</strain>
    </source>
</reference>
<dbReference type="InterPro" id="IPR001849">
    <property type="entry name" value="PH_domain"/>
</dbReference>
<feature type="region of interest" description="Disordered" evidence="1">
    <location>
        <begin position="1"/>
        <end position="28"/>
    </location>
</feature>
<feature type="domain" description="PH" evidence="2">
    <location>
        <begin position="143"/>
        <end position="250"/>
    </location>
</feature>
<dbReference type="InterPro" id="IPR011993">
    <property type="entry name" value="PH-like_dom_sf"/>
</dbReference>
<feature type="region of interest" description="Disordered" evidence="1">
    <location>
        <begin position="398"/>
        <end position="540"/>
    </location>
</feature>
<dbReference type="Gene3D" id="2.30.29.30">
    <property type="entry name" value="Pleckstrin-homology domain (PH domain)/Phosphotyrosine-binding domain (PTB)"/>
    <property type="match status" value="1"/>
</dbReference>
<dbReference type="Gene3D" id="3.10.20.90">
    <property type="entry name" value="Phosphatidylinositol 3-kinase Catalytic Subunit, Chain A, domain 1"/>
    <property type="match status" value="1"/>
</dbReference>
<protein>
    <recommendedName>
        <fullName evidence="6">PH domain-containing protein</fullName>
    </recommendedName>
</protein>
<evidence type="ECO:0000259" key="2">
    <source>
        <dbReference type="PROSITE" id="PS50003"/>
    </source>
</evidence>
<accession>A0A433Q3U7</accession>
<dbReference type="InterPro" id="IPR000159">
    <property type="entry name" value="RA_dom"/>
</dbReference>
<feature type="compositionally biased region" description="Pro residues" evidence="1">
    <location>
        <begin position="524"/>
        <end position="534"/>
    </location>
</feature>
<dbReference type="AlphaFoldDB" id="A0A433Q3U7"/>
<feature type="compositionally biased region" description="Polar residues" evidence="1">
    <location>
        <begin position="408"/>
        <end position="423"/>
    </location>
</feature>
<dbReference type="SUPFAM" id="SSF54236">
    <property type="entry name" value="Ubiquitin-like"/>
    <property type="match status" value="1"/>
</dbReference>
<feature type="region of interest" description="Disordered" evidence="1">
    <location>
        <begin position="557"/>
        <end position="596"/>
    </location>
</feature>
<evidence type="ECO:0000313" key="5">
    <source>
        <dbReference type="Proteomes" id="UP000274822"/>
    </source>
</evidence>
<sequence>MERKEKERQRAGMQENESKLDKTRSPDERMRAAIAKLQEASIRRVTMRVYINDARNFKTLQLTSLMTTAMIIDHLKKRSMLDDEDDWALFELANDHGVERPLREWEIVTDVIHTWEAEKNALLAKKYAYKVSLTSQSVLNNTYPKLFGWLHHEYKKNKWQKRFFYVKDNGIYYAKDTKYMGETLLCALEQYDVYTLTRTLKKAPTKFQFALKSQDRARSHDNPDDYLHFLCSDHLEKMKDWVLSIRSARSQIQYERNPDRVKDPLAPVEPPPVSQAIIERTIMNQDFSGPKDWKIMRRAPSPPLQSPETMRPNVELPAPISSVLVPPRPNIKRNTPRALDHKTELSDDERTVMRRNKSQRSSPMAPQHPSEDVPLMAKPSTSINARQMQQKVAASALLSNPPMPTSPPTGSKISPTPSRSATRLNKPDNIAMAKLPGKPGDLPVSPIASPRSGDERSPPPHSFGATLIQIDNEVRFEKGSLLAQGTSQHRSDSLSRSNSSHRSHSLSRTSSQHRSESRAREAPSLPPLPPPVPSPGTTLIHIDDEIKFVKGSLLAKEAASSNGSAPMSRSKSRDGETTMLLSFETPRSPPPIPALQRKESMPFREPAVAPPVPPMPAPGKGLLQLDLNREQSHTQSLVERQVKPLVVFGREPDPVVVEKQRVEQREIRQREARELKKPLLAFDEFDKEKTKGVAALSIEDGDGKKKTVVGAEWRSLIG</sequence>
<dbReference type="PROSITE" id="PS50200">
    <property type="entry name" value="RA"/>
    <property type="match status" value="1"/>
</dbReference>
<feature type="region of interest" description="Disordered" evidence="1">
    <location>
        <begin position="292"/>
        <end position="376"/>
    </location>
</feature>
<evidence type="ECO:0000259" key="3">
    <source>
        <dbReference type="PROSITE" id="PS50200"/>
    </source>
</evidence>
<organism evidence="4 5">
    <name type="scientific">Jimgerdemannia flammicorona</name>
    <dbReference type="NCBI Taxonomy" id="994334"/>
    <lineage>
        <taxon>Eukaryota</taxon>
        <taxon>Fungi</taxon>
        <taxon>Fungi incertae sedis</taxon>
        <taxon>Mucoromycota</taxon>
        <taxon>Mucoromycotina</taxon>
        <taxon>Endogonomycetes</taxon>
        <taxon>Endogonales</taxon>
        <taxon>Endogonaceae</taxon>
        <taxon>Jimgerdemannia</taxon>
    </lineage>
</organism>
<feature type="compositionally biased region" description="Basic and acidic residues" evidence="1">
    <location>
        <begin position="338"/>
        <end position="352"/>
    </location>
</feature>
<proteinExistence type="predicted"/>
<dbReference type="PANTHER" id="PTHR38700">
    <property type="entry name" value="YALI0E22418P"/>
    <property type="match status" value="1"/>
</dbReference>
<gene>
    <name evidence="4" type="ORF">BC938DRAFT_473499</name>
</gene>
<dbReference type="SMART" id="SM00233">
    <property type="entry name" value="PH"/>
    <property type="match status" value="1"/>
</dbReference>
<dbReference type="GO" id="GO:0007165">
    <property type="term" value="P:signal transduction"/>
    <property type="evidence" value="ECO:0007669"/>
    <property type="project" value="InterPro"/>
</dbReference>
<feature type="domain" description="Ras-associating" evidence="3">
    <location>
        <begin position="43"/>
        <end position="128"/>
    </location>
</feature>
<dbReference type="Pfam" id="PF21989">
    <property type="entry name" value="RA_2"/>
    <property type="match status" value="1"/>
</dbReference>
<dbReference type="Pfam" id="PF00169">
    <property type="entry name" value="PH"/>
    <property type="match status" value="1"/>
</dbReference>
<evidence type="ECO:0000313" key="4">
    <source>
        <dbReference type="EMBL" id="RUS24493.1"/>
    </source>
</evidence>
<feature type="compositionally biased region" description="Polar residues" evidence="1">
    <location>
        <begin position="559"/>
        <end position="569"/>
    </location>
</feature>
<name>A0A433Q3U7_9FUNG</name>
<dbReference type="Proteomes" id="UP000274822">
    <property type="component" value="Unassembled WGS sequence"/>
</dbReference>
<dbReference type="PROSITE" id="PS50003">
    <property type="entry name" value="PH_DOMAIN"/>
    <property type="match status" value="1"/>
</dbReference>
<dbReference type="EMBL" id="RBNJ01015842">
    <property type="protein sequence ID" value="RUS24493.1"/>
    <property type="molecule type" value="Genomic_DNA"/>
</dbReference>
<keyword evidence="5" id="KW-1185">Reference proteome</keyword>
<dbReference type="PANTHER" id="PTHR38700:SF1">
    <property type="entry name" value="PH DOMAIN-CONTAINING PROTEIN"/>
    <property type="match status" value="1"/>
</dbReference>
<evidence type="ECO:0008006" key="6">
    <source>
        <dbReference type="Google" id="ProtNLM"/>
    </source>
</evidence>
<comment type="caution">
    <text evidence="4">The sequence shown here is derived from an EMBL/GenBank/DDBJ whole genome shotgun (WGS) entry which is preliminary data.</text>
</comment>
<dbReference type="InterPro" id="IPR029071">
    <property type="entry name" value="Ubiquitin-like_domsf"/>
</dbReference>
<evidence type="ECO:0000256" key="1">
    <source>
        <dbReference type="SAM" id="MobiDB-lite"/>
    </source>
</evidence>